<comment type="caution">
    <text evidence="1">The sequence shown here is derived from an EMBL/GenBank/DDBJ whole genome shotgun (WGS) entry which is preliminary data.</text>
</comment>
<dbReference type="AlphaFoldDB" id="A0A4Z2GCM8"/>
<evidence type="ECO:0000313" key="1">
    <source>
        <dbReference type="EMBL" id="TNN50454.1"/>
    </source>
</evidence>
<sequence length="83" mass="9248">MQREDLEHQNYSGPDLDGVIQYPRLLSDSEVQKGIERTGLGRHAVTEQSCEAGTPLYRRHQTPGEHVFGAVPLLPKYDGGVFV</sequence>
<dbReference type="Proteomes" id="UP000314294">
    <property type="component" value="Unassembled WGS sequence"/>
</dbReference>
<keyword evidence="2" id="KW-1185">Reference proteome</keyword>
<evidence type="ECO:0000313" key="2">
    <source>
        <dbReference type="Proteomes" id="UP000314294"/>
    </source>
</evidence>
<dbReference type="EMBL" id="SRLO01000617">
    <property type="protein sequence ID" value="TNN50454.1"/>
    <property type="molecule type" value="Genomic_DNA"/>
</dbReference>
<reference evidence="1 2" key="1">
    <citation type="submission" date="2019-03" db="EMBL/GenBank/DDBJ databases">
        <title>First draft genome of Liparis tanakae, snailfish: a comprehensive survey of snailfish specific genes.</title>
        <authorList>
            <person name="Kim W."/>
            <person name="Song I."/>
            <person name="Jeong J.-H."/>
            <person name="Kim D."/>
            <person name="Kim S."/>
            <person name="Ryu S."/>
            <person name="Song J.Y."/>
            <person name="Lee S.K."/>
        </authorList>
    </citation>
    <scope>NUCLEOTIDE SEQUENCE [LARGE SCALE GENOMIC DNA]</scope>
    <source>
        <tissue evidence="1">Muscle</tissue>
    </source>
</reference>
<name>A0A4Z2GCM8_9TELE</name>
<gene>
    <name evidence="1" type="ORF">EYF80_039380</name>
</gene>
<protein>
    <submittedName>
        <fullName evidence="1">Uncharacterized protein</fullName>
    </submittedName>
</protein>
<accession>A0A4Z2GCM8</accession>
<proteinExistence type="predicted"/>
<organism evidence="1 2">
    <name type="scientific">Liparis tanakae</name>
    <name type="common">Tanaka's snailfish</name>
    <dbReference type="NCBI Taxonomy" id="230148"/>
    <lineage>
        <taxon>Eukaryota</taxon>
        <taxon>Metazoa</taxon>
        <taxon>Chordata</taxon>
        <taxon>Craniata</taxon>
        <taxon>Vertebrata</taxon>
        <taxon>Euteleostomi</taxon>
        <taxon>Actinopterygii</taxon>
        <taxon>Neopterygii</taxon>
        <taxon>Teleostei</taxon>
        <taxon>Neoteleostei</taxon>
        <taxon>Acanthomorphata</taxon>
        <taxon>Eupercaria</taxon>
        <taxon>Perciformes</taxon>
        <taxon>Cottioidei</taxon>
        <taxon>Cottales</taxon>
        <taxon>Liparidae</taxon>
        <taxon>Liparis</taxon>
    </lineage>
</organism>